<evidence type="ECO:0000313" key="2">
    <source>
        <dbReference type="Proteomes" id="UP000244817"/>
    </source>
</evidence>
<dbReference type="EMBL" id="QCYG01000006">
    <property type="protein sequence ID" value="PVA06190.1"/>
    <property type="molecule type" value="Genomic_DNA"/>
</dbReference>
<sequence length="69" mass="7535">MSTSVAKVTEIICASSKSFDDAVENGIARASKTIKNIKNAWVADQKVTVSDGKIDEYRVVLKVTFVLDE</sequence>
<reference evidence="1 2" key="1">
    <citation type="submission" date="2018-04" db="EMBL/GenBank/DDBJ databases">
        <title>Pelagivirga bohaiensis gen. nov., sp. nov., a bacterium isolated from the Bohai Sea.</title>
        <authorList>
            <person name="Ji X."/>
        </authorList>
    </citation>
    <scope>NUCLEOTIDE SEQUENCE [LARGE SCALE GENOMIC DNA]</scope>
    <source>
        <strain evidence="1 2">BH-SD16</strain>
    </source>
</reference>
<evidence type="ECO:0000313" key="1">
    <source>
        <dbReference type="EMBL" id="PVA06190.1"/>
    </source>
</evidence>
<dbReference type="Proteomes" id="UP000244817">
    <property type="component" value="Unassembled WGS sequence"/>
</dbReference>
<keyword evidence="2" id="KW-1185">Reference proteome</keyword>
<dbReference type="RefSeq" id="WP_108640971.1">
    <property type="nucleotide sequence ID" value="NZ_CANLQJ010000001.1"/>
</dbReference>
<organism evidence="1 2">
    <name type="scientific">Thalassorhabdomicrobium marinisediminis</name>
    <dbReference type="NCBI Taxonomy" id="2170577"/>
    <lineage>
        <taxon>Bacteria</taxon>
        <taxon>Pseudomonadati</taxon>
        <taxon>Pseudomonadota</taxon>
        <taxon>Alphaproteobacteria</taxon>
        <taxon>Rhodobacterales</taxon>
        <taxon>Paracoccaceae</taxon>
        <taxon>Thalassorhabdomicrobium</taxon>
    </lineage>
</organism>
<gene>
    <name evidence="1" type="ORF">DC363_09745</name>
</gene>
<protein>
    <submittedName>
        <fullName evidence="1">Dodecin domain-containing protein</fullName>
    </submittedName>
</protein>
<proteinExistence type="predicted"/>
<accession>A0A2T7FVH1</accession>
<dbReference type="Gene3D" id="3.30.1660.10">
    <property type="entry name" value="Flavin-binding protein dodecin"/>
    <property type="match status" value="1"/>
</dbReference>
<dbReference type="InterPro" id="IPR036694">
    <property type="entry name" value="Dodecin-like_sf"/>
</dbReference>
<dbReference type="SUPFAM" id="SSF89807">
    <property type="entry name" value="Dodecin-like"/>
    <property type="match status" value="1"/>
</dbReference>
<dbReference type="InterPro" id="IPR025543">
    <property type="entry name" value="Dodecin-like"/>
</dbReference>
<dbReference type="OrthoDB" id="9805449at2"/>
<name>A0A2T7FVH1_9RHOB</name>
<dbReference type="InterPro" id="IPR009923">
    <property type="entry name" value="Dodecin"/>
</dbReference>
<dbReference type="AlphaFoldDB" id="A0A2T7FVH1"/>
<comment type="caution">
    <text evidence="1">The sequence shown here is derived from an EMBL/GenBank/DDBJ whole genome shotgun (WGS) entry which is preliminary data.</text>
</comment>
<dbReference type="Pfam" id="PF07311">
    <property type="entry name" value="Dodecin"/>
    <property type="match status" value="1"/>
</dbReference>
<dbReference type="PANTHER" id="PTHR39324:SF1">
    <property type="entry name" value="CALCIUM DODECIN"/>
    <property type="match status" value="1"/>
</dbReference>
<dbReference type="PANTHER" id="PTHR39324">
    <property type="entry name" value="CALCIUM DODECIN"/>
    <property type="match status" value="1"/>
</dbReference>